<dbReference type="InterPro" id="IPR009056">
    <property type="entry name" value="Cyt_c-like_dom"/>
</dbReference>
<dbReference type="InterPro" id="IPR010538">
    <property type="entry name" value="DHOR"/>
</dbReference>
<dbReference type="SUPFAM" id="SSF46626">
    <property type="entry name" value="Cytochrome c"/>
    <property type="match status" value="1"/>
</dbReference>
<feature type="domain" description="Cytochrome c" evidence="5">
    <location>
        <begin position="326"/>
        <end position="416"/>
    </location>
</feature>
<dbReference type="PROSITE" id="PS51007">
    <property type="entry name" value="CYTC"/>
    <property type="match status" value="1"/>
</dbReference>
<dbReference type="Pfam" id="PF06537">
    <property type="entry name" value="DHOR"/>
    <property type="match status" value="1"/>
</dbReference>
<keyword evidence="1 4" id="KW-0349">Heme</keyword>
<evidence type="ECO:0000256" key="3">
    <source>
        <dbReference type="ARBA" id="ARBA00023004"/>
    </source>
</evidence>
<dbReference type="PANTHER" id="PTHR30600:SF4">
    <property type="entry name" value="CYTOCHROME C DOMAIN-CONTAINING PROTEIN"/>
    <property type="match status" value="1"/>
</dbReference>
<organism evidence="6">
    <name type="scientific">Caldilineaceae bacterium SB0675_bin_29</name>
    <dbReference type="NCBI Taxonomy" id="2605266"/>
    <lineage>
        <taxon>Bacteria</taxon>
        <taxon>Bacillati</taxon>
        <taxon>Chloroflexota</taxon>
        <taxon>Caldilineae</taxon>
        <taxon>Caldilineales</taxon>
        <taxon>Caldilineaceae</taxon>
    </lineage>
</organism>
<dbReference type="InterPro" id="IPR036909">
    <property type="entry name" value="Cyt_c-like_dom_sf"/>
</dbReference>
<sequence>MKENPAKTRAFMPGLLLFVAGAAVLNLSSFAMGPSLTLSSGSSPPVIGEEPALKQHISQEEIEAGRFTLEELLRHGRAVFTAGFNTLDGAGRPELTGTGQPRKRRMMPDNFNRISAPDANSCSGCHNLPAIGGGGDNVANVFVMGQRNPFVNFDGDPVESGPNQTLKTVGNERNTVSIYGAGFIELLAREMTTDLHALRASALRQANSTGREATVELVTKGVHFGTLTSYPDGIVDTSRVEGVDADLIIRPFHQKGATVSLREFSNNAMNHHHGMLSTERFGEDNDLDADGRVNELTVGDITALTLFQATLPAPIQVAPATQVEREAAARGRIIFDRIGCSECHIPEMPLASLEFVEPGPYNPPNNLRLEDVSATYRVDLSPYIANVKQDEEGNFLIPVFTDLKRHDMGEILDTEAIVQGGIPTQFWLTRKLWGFASEPPYLHHGRATLISEAILAHGGEALEQRDAFANLERAQQAELLEFLLTLQIDGGEQ</sequence>
<keyword evidence="3 4" id="KW-0408">Iron</keyword>
<reference evidence="6" key="1">
    <citation type="submission" date="2019-09" db="EMBL/GenBank/DDBJ databases">
        <title>Characterisation of the sponge microbiome using genome-centric metagenomics.</title>
        <authorList>
            <person name="Engelberts J.P."/>
            <person name="Robbins S.J."/>
            <person name="De Goeij J.M."/>
            <person name="Aranda M."/>
            <person name="Bell S.C."/>
            <person name="Webster N.S."/>
        </authorList>
    </citation>
    <scope>NUCLEOTIDE SEQUENCE</scope>
    <source>
        <strain evidence="6">SB0675_bin_29</strain>
    </source>
</reference>
<gene>
    <name evidence="6" type="ORF">F4148_01920</name>
</gene>
<name>A0A6B1FWW0_9CHLR</name>
<dbReference type="GO" id="GO:0020037">
    <property type="term" value="F:heme binding"/>
    <property type="evidence" value="ECO:0007669"/>
    <property type="project" value="InterPro"/>
</dbReference>
<proteinExistence type="predicted"/>
<dbReference type="GO" id="GO:0046872">
    <property type="term" value="F:metal ion binding"/>
    <property type="evidence" value="ECO:0007669"/>
    <property type="project" value="UniProtKB-KW"/>
</dbReference>
<dbReference type="InterPro" id="IPR051395">
    <property type="entry name" value="Cytochrome_c_Peroxidase/MauG"/>
</dbReference>
<evidence type="ECO:0000313" key="6">
    <source>
        <dbReference type="EMBL" id="MYH60561.1"/>
    </source>
</evidence>
<evidence type="ECO:0000256" key="1">
    <source>
        <dbReference type="ARBA" id="ARBA00022617"/>
    </source>
</evidence>
<keyword evidence="2 4" id="KW-0479">Metal-binding</keyword>
<evidence type="ECO:0000259" key="5">
    <source>
        <dbReference type="PROSITE" id="PS51007"/>
    </source>
</evidence>
<dbReference type="Gene3D" id="1.10.760.10">
    <property type="entry name" value="Cytochrome c-like domain"/>
    <property type="match status" value="1"/>
</dbReference>
<comment type="caution">
    <text evidence="6">The sequence shown here is derived from an EMBL/GenBank/DDBJ whole genome shotgun (WGS) entry which is preliminary data.</text>
</comment>
<dbReference type="AlphaFoldDB" id="A0A6B1FWW0"/>
<dbReference type="EMBL" id="VYDA01000071">
    <property type="protein sequence ID" value="MYH60561.1"/>
    <property type="molecule type" value="Genomic_DNA"/>
</dbReference>
<protein>
    <recommendedName>
        <fullName evidence="5">Cytochrome c domain-containing protein</fullName>
    </recommendedName>
</protein>
<evidence type="ECO:0000256" key="2">
    <source>
        <dbReference type="ARBA" id="ARBA00022723"/>
    </source>
</evidence>
<dbReference type="GO" id="GO:0004130">
    <property type="term" value="F:cytochrome-c peroxidase activity"/>
    <property type="evidence" value="ECO:0007669"/>
    <property type="project" value="TreeGrafter"/>
</dbReference>
<evidence type="ECO:0000256" key="4">
    <source>
        <dbReference type="PROSITE-ProRule" id="PRU00433"/>
    </source>
</evidence>
<dbReference type="GO" id="GO:0009055">
    <property type="term" value="F:electron transfer activity"/>
    <property type="evidence" value="ECO:0007669"/>
    <property type="project" value="InterPro"/>
</dbReference>
<dbReference type="PANTHER" id="PTHR30600">
    <property type="entry name" value="CYTOCHROME C PEROXIDASE-RELATED"/>
    <property type="match status" value="1"/>
</dbReference>
<accession>A0A6B1FWW0</accession>